<feature type="domain" description="Pesticidal crystal protein Cry22Aa Ig-like" evidence="5">
    <location>
        <begin position="2046"/>
        <end position="2104"/>
    </location>
</feature>
<feature type="domain" description="Bacterial Ig-like" evidence="4">
    <location>
        <begin position="1583"/>
        <end position="1629"/>
    </location>
</feature>
<feature type="domain" description="Bacterial Ig-like" evidence="4">
    <location>
        <begin position="1142"/>
        <end position="1181"/>
    </location>
</feature>
<feature type="transmembrane region" description="Helical" evidence="3">
    <location>
        <begin position="2225"/>
        <end position="2245"/>
    </location>
</feature>
<feature type="region of interest" description="Disordered" evidence="2">
    <location>
        <begin position="45"/>
        <end position="83"/>
    </location>
</feature>
<feature type="domain" description="Bacterial Ig-like" evidence="4">
    <location>
        <begin position="444"/>
        <end position="499"/>
    </location>
</feature>
<dbReference type="STRING" id="1603886.GCA_001895165_02307"/>
<feature type="domain" description="Pesticidal crystal protein Cry22Aa Ig-like" evidence="5">
    <location>
        <begin position="1960"/>
        <end position="2026"/>
    </location>
</feature>
<feature type="domain" description="Bacterial Ig-like" evidence="4">
    <location>
        <begin position="1391"/>
        <end position="1439"/>
    </location>
</feature>
<keyword evidence="3" id="KW-0472">Membrane</keyword>
<feature type="domain" description="Bacterial Ig-like" evidence="4">
    <location>
        <begin position="821"/>
        <end position="873"/>
    </location>
</feature>
<evidence type="ECO:0000256" key="1">
    <source>
        <dbReference type="ARBA" id="ARBA00004196"/>
    </source>
</evidence>
<dbReference type="Pfam" id="PF07532">
    <property type="entry name" value="Big_4"/>
    <property type="match status" value="11"/>
</dbReference>
<keyword evidence="3" id="KW-0812">Transmembrane</keyword>
<dbReference type="GO" id="GO:0030313">
    <property type="term" value="C:cell envelope"/>
    <property type="evidence" value="ECO:0007669"/>
    <property type="project" value="UniProtKB-SubCell"/>
</dbReference>
<comment type="caution">
    <text evidence="6">The sequence shown here is derived from an EMBL/GenBank/DDBJ whole genome shotgun (WGS) entry which is preliminary data.</text>
</comment>
<dbReference type="GO" id="GO:0005975">
    <property type="term" value="P:carbohydrate metabolic process"/>
    <property type="evidence" value="ECO:0007669"/>
    <property type="project" value="UniProtKB-ARBA"/>
</dbReference>
<feature type="domain" description="Bacterial Ig-like" evidence="4">
    <location>
        <begin position="688"/>
        <end position="727"/>
    </location>
</feature>
<dbReference type="RefSeq" id="WP_072727138.1">
    <property type="nucleotide sequence ID" value="NZ_BDIS01000039.1"/>
</dbReference>
<feature type="domain" description="Bacterial Ig-like" evidence="4">
    <location>
        <begin position="1493"/>
        <end position="1543"/>
    </location>
</feature>
<keyword evidence="3" id="KW-1133">Transmembrane helix</keyword>
<dbReference type="Pfam" id="PF07554">
    <property type="entry name" value="FIVAR"/>
    <property type="match status" value="2"/>
</dbReference>
<feature type="domain" description="Bacterial Ig-like" evidence="4">
    <location>
        <begin position="379"/>
        <end position="427"/>
    </location>
</feature>
<feature type="region of interest" description="Disordered" evidence="2">
    <location>
        <begin position="2171"/>
        <end position="2215"/>
    </location>
</feature>
<dbReference type="InterPro" id="IPR011081">
    <property type="entry name" value="Big_4"/>
</dbReference>
<dbReference type="EMBL" id="MWWX01000013">
    <property type="protein sequence ID" value="OZG60743.1"/>
    <property type="molecule type" value="Genomic_DNA"/>
</dbReference>
<dbReference type="InterPro" id="IPR013378">
    <property type="entry name" value="InlB-like_B-rpt"/>
</dbReference>
<dbReference type="Proteomes" id="UP000216352">
    <property type="component" value="Unassembled WGS sequence"/>
</dbReference>
<accession>A0A261FP43</accession>
<evidence type="ECO:0000313" key="6">
    <source>
        <dbReference type="EMBL" id="OZG60743.1"/>
    </source>
</evidence>
<dbReference type="Gene3D" id="2.60.40.10">
    <property type="entry name" value="Immunoglobulins"/>
    <property type="match status" value="3"/>
</dbReference>
<dbReference type="OrthoDB" id="3240625at2"/>
<sequence length="2250" mass="237020">MSRSKHHEESERNPGRVGVAALVAAATLCMGLIIPQSAVAQDAEADVTQSQTQSQDATVADGQQTTADGANDEADPSQADEATATSIDAVQTVVGRQGDAAMALPQTVTVRYSDGSAQEQTVAWSGNGYSTDADLAGLPAGEYDFTGTVEGIDLPAAVHLTVEAVEAAPQQSENDAAEPADDAADNKTGEPQAGEPQSDEPTVASVDNPVVSADDVAFGTYPAGVIPFIAYESVLVAYQDGSTGWETPVWDEITEEQSNTPGSYIIEGSFEGSDVKVRGSITFASVVSMQVDEVTTVVGAAPEMPSVRFYLVGYGEYQYGVDWDEIDPTLYASANDFTVNGTVSNSSIAVTATVHVREYQSVKEASYVGYVNVMPYAWDLPTTVEVTYSDGTTGQMSVEWTYDPDSEEMREAFKQEGFFTIDGVVSGTDIAATLKVTVLSYTFAPVTAQTFVGAYPSLPSDVTARLSDGSVQTAYVYWDDIDASQYASKGTFEVTGTVPNFGDATVTATVTVKGFSSVESVSVDIIAGQNPQWELPNSVNATLDDGSVTTVAVDWGTLNPDDYAQQGTYTVVGHVSQSSVEVTATVHAWAIRSVKSESVYTLPGVAPNLPYSLGVVLANGDSEWVSVQWESVDPSQYAEQSVFTVRGAVDYTDIPAIVTVHVMPVVEVLSTSSYTTVVGLPVYYWSSMVSVQYADGGVDSLPVQWDEVDPLRYETAGSFTVEGTVQGIDLKATATVNVQELVSNEINITTVKGRAPNLDVSFPLTGNMYYNMDSWDWETVDPALYQKEGQFDVKGKLGGKIDVVAHVLVVSVTSVDPLQAVQTMTGVLPELPYNVKVRYSDGAAETLRVTWNSPTFEQVAQPGEFDVTGTVSQTGTSVSVHVVVRDSQKTRAVTVSTLKGVRPNLPYQVTATLWNGTQIEVVADWETPEPEMYNTLNANGFQVNGYIHGSDVPIVATVKVFDAAPSGAESSVTTLMNVAPTLPSSMGITLTNGDVASVNSGLLWPTVDPEQYAQAGTFDVSGELLGTDVVPVMHVTVTEVVDIDTYYSWTRRYVRGSSYKDLYLPETIGGYAADGTYVSNIPLQWEGIDDSVFDTLGTHTIKGTYPGGSIELTLDVVDITSVTNVSELRTLAGVTSPSWYSTADVTYSDGVTQDGGVDWDELADSAYAQSGEYELTGVVSGTNHRVGGKLTVYDDATAEPTEVWTRPGVVPSLPSQVQVTYSESLLSALADGVAGLFSSRATTGDISDGGTWLPVTWDAIDPADYGEDRENTTFTVNGVITGSDVPVTATVSVESIKSVQLADVATAPGVYPGLPYSVTVVTSAGKSRTMYAQWEAIPVSAYQDAGAVFTVNGSIVDYSSSTPVKVMGISLTVRVKAPAEVKTQAIDGAVTKTGVRPTLASYAPVMLDDGSVVSVPVVWDPIPVEQYQQAGTFTVYGTLNLNAPSAEASEASLAAVARIARASGFVNRVSTQVEVRDDASSGDVSVIDVSVASVAAGVASLPEMVAVHYVGGTATPVPVTWDTSTVDFGKPGTYEVVGKVEGTDKPAYCYVNVKESTADLLEGYDEVSLAVKVGSTARQVADLLPQQVKANYSDGTSKLVGVTWNLTPLTDDALGQKDNVLTITGTVDGMPKTAKATITVTDDATPVSAAVTAQVTTPEGTKPDLSQVKATITWSDGGTTESSVVWEEFGDDLWAEGKRGTSFEVKGITTPDYSLPVTVRVNVTKVAKKYVVTFDANGGVFSDGESTAATTVVEETAVAAPSAAPTREGYKFAGWATEQGGEYDFSTVVTGDLTLVAKWTDVSAPEFAIEGNKDITLVVGDKFDPLAGVTASDNEDGDVTDRIAVDPETVDTSKDGVITLTYTVSDKAGNTAELTRKVTVKANTAALKAAVEAAAKLNADPYTNESWQRFADELAKAKAVLDDTDASQAQVEAAVKALAVAQKALVKDEAVPKITFAETYPPIVEFGDEFDPMAGVTATDDNSGDLTDAIEVTGEVNTGKLGEYTLTYTVTDRAGNTTQVKRTVTVVDTVSPVFVSLSDATIDCWSDFDPLEGVTATDNVDGDVTDSITVEGKVDSAKPGVYTLTYRVSDKTGNTVEVVRTVTVRSQRTTLAILISQGDALAESQSRYTAESWAAFAEALAAAKAVSADPDATDEELKEAYEALNVAVDALKPVKPVDPEPGEPGGSDGPDGGQSPSGGRNPGQNVGDKTDDGGAKRLSATGAAAALPVLIMGLLVAAGAFLMTVRRSRR</sequence>
<feature type="domain" description="Bacterial Ig-like" evidence="4">
    <location>
        <begin position="98"/>
        <end position="152"/>
    </location>
</feature>
<dbReference type="InterPro" id="IPR042229">
    <property type="entry name" value="Listeria/Bacterioides_rpt_sf"/>
</dbReference>
<dbReference type="NCBIfam" id="TIGR02543">
    <property type="entry name" value="List_Bact_rpt"/>
    <property type="match status" value="1"/>
</dbReference>
<feature type="domain" description="Pesticidal crystal protein Cry22Aa Ig-like" evidence="5">
    <location>
        <begin position="1808"/>
        <end position="1880"/>
    </location>
</feature>
<feature type="domain" description="Bacterial Ig-like" evidence="4">
    <location>
        <begin position="598"/>
        <end position="650"/>
    </location>
</feature>
<dbReference type="Pfam" id="PF09479">
    <property type="entry name" value="Flg_new"/>
    <property type="match status" value="1"/>
</dbReference>
<comment type="subcellular location">
    <subcellularLocation>
        <location evidence="1">Cell envelope</location>
    </subcellularLocation>
</comment>
<proteinExistence type="predicted"/>
<dbReference type="Pfam" id="PF16403">
    <property type="entry name" value="Bact_surface_Ig-like"/>
    <property type="match status" value="3"/>
</dbReference>
<protein>
    <submittedName>
        <fullName evidence="6">Bacterial Ig-like domain (Group 4)</fullName>
    </submittedName>
</protein>
<organism evidence="6 7">
    <name type="scientific">Bifidobacterium lemurum</name>
    <dbReference type="NCBI Taxonomy" id="1603886"/>
    <lineage>
        <taxon>Bacteria</taxon>
        <taxon>Bacillati</taxon>
        <taxon>Actinomycetota</taxon>
        <taxon>Actinomycetes</taxon>
        <taxon>Bifidobacteriales</taxon>
        <taxon>Bifidobacteriaceae</taxon>
        <taxon>Bifidobacterium</taxon>
    </lineage>
</organism>
<feature type="compositionally biased region" description="Gly residues" evidence="2">
    <location>
        <begin position="2183"/>
        <end position="2196"/>
    </location>
</feature>
<evidence type="ECO:0000256" key="2">
    <source>
        <dbReference type="SAM" id="MobiDB-lite"/>
    </source>
</evidence>
<dbReference type="InterPro" id="IPR013783">
    <property type="entry name" value="Ig-like_fold"/>
</dbReference>
<dbReference type="InterPro" id="IPR032179">
    <property type="entry name" value="Cry22Aa_Ig-like"/>
</dbReference>
<evidence type="ECO:0000259" key="5">
    <source>
        <dbReference type="Pfam" id="PF16403"/>
    </source>
</evidence>
<dbReference type="Gene3D" id="1.20.1270.70">
    <property type="entry name" value="Designed single chain three-helix bundle"/>
    <property type="match status" value="2"/>
</dbReference>
<dbReference type="Gene3D" id="2.60.40.4270">
    <property type="entry name" value="Listeria-Bacteroides repeat domain"/>
    <property type="match status" value="1"/>
</dbReference>
<feature type="domain" description="Bacterial Ig-like" evidence="4">
    <location>
        <begin position="519"/>
        <end position="577"/>
    </location>
</feature>
<feature type="region of interest" description="Disordered" evidence="2">
    <location>
        <begin position="167"/>
        <end position="205"/>
    </location>
</feature>
<name>A0A261FP43_9BIFI</name>
<keyword evidence="7" id="KW-1185">Reference proteome</keyword>
<evidence type="ECO:0000259" key="4">
    <source>
        <dbReference type="Pfam" id="PF07532"/>
    </source>
</evidence>
<gene>
    <name evidence="6" type="ORF">BLEM_1712</name>
</gene>
<evidence type="ECO:0000256" key="3">
    <source>
        <dbReference type="SAM" id="Phobius"/>
    </source>
</evidence>
<evidence type="ECO:0000313" key="7">
    <source>
        <dbReference type="Proteomes" id="UP000216352"/>
    </source>
</evidence>
<feature type="compositionally biased region" description="Polar residues" evidence="2">
    <location>
        <begin position="47"/>
        <end position="68"/>
    </location>
</feature>
<reference evidence="6 7" key="1">
    <citation type="journal article" date="2017" name="BMC Genomics">
        <title>Comparative genomic and phylogenomic analyses of the Bifidobacteriaceae family.</title>
        <authorList>
            <person name="Lugli G.A."/>
            <person name="Milani C."/>
            <person name="Turroni F."/>
            <person name="Duranti S."/>
            <person name="Mancabelli L."/>
            <person name="Mangifesta M."/>
            <person name="Ferrario C."/>
            <person name="Modesto M."/>
            <person name="Mattarelli P."/>
            <person name="Jiri K."/>
            <person name="van Sinderen D."/>
            <person name="Ventura M."/>
        </authorList>
    </citation>
    <scope>NUCLEOTIDE SEQUENCE [LARGE SCALE GENOMIC DNA]</scope>
    <source>
        <strain evidence="6 7">DSM 28807</strain>
    </source>
</reference>